<dbReference type="PIRSF" id="PIRSF009160">
    <property type="entry name" value="UCP009160"/>
    <property type="match status" value="1"/>
</dbReference>
<protein>
    <submittedName>
        <fullName evidence="3">Bax inhibitor-1/YccA family protein</fullName>
    </submittedName>
</protein>
<reference evidence="3" key="1">
    <citation type="submission" date="2021-02" db="EMBL/GenBank/DDBJ databases">
        <title>Natrosporangium hydrolyticum gen. nov., sp. nov, a haloalkaliphilic actinobacterium from a soda solonchak soil.</title>
        <authorList>
            <person name="Sorokin D.Y."/>
            <person name="Khijniak T.V."/>
            <person name="Zakharycheva A.P."/>
            <person name="Boueva O.V."/>
            <person name="Ariskina E.V."/>
            <person name="Hahnke R.L."/>
            <person name="Bunk B."/>
            <person name="Sproer C."/>
            <person name="Schumann P."/>
            <person name="Evtushenko L.I."/>
            <person name="Kublanov I.V."/>
        </authorList>
    </citation>
    <scope>NUCLEOTIDE SEQUENCE</scope>
    <source>
        <strain evidence="3">DSM 106523</strain>
    </source>
</reference>
<evidence type="ECO:0000313" key="3">
    <source>
        <dbReference type="EMBL" id="QSB14119.1"/>
    </source>
</evidence>
<dbReference type="KEGG" id="nhy:JQS43_21710"/>
<feature type="transmembrane region" description="Helical" evidence="2">
    <location>
        <begin position="243"/>
        <end position="260"/>
    </location>
</feature>
<feature type="compositionally biased region" description="Basic and acidic residues" evidence="1">
    <location>
        <begin position="11"/>
        <end position="20"/>
    </location>
</feature>
<gene>
    <name evidence="3" type="ORF">JQS43_21710</name>
</gene>
<dbReference type="EMBL" id="CP070499">
    <property type="protein sequence ID" value="QSB14119.1"/>
    <property type="molecule type" value="Genomic_DNA"/>
</dbReference>
<proteinExistence type="predicted"/>
<feature type="compositionally biased region" description="Low complexity" evidence="1">
    <location>
        <begin position="35"/>
        <end position="50"/>
    </location>
</feature>
<dbReference type="AlphaFoldDB" id="A0A895YFA4"/>
<keyword evidence="2" id="KW-0812">Transmembrane</keyword>
<evidence type="ECO:0000256" key="2">
    <source>
        <dbReference type="SAM" id="Phobius"/>
    </source>
</evidence>
<name>A0A895YFA4_9ACTN</name>
<keyword evidence="2" id="KW-1133">Transmembrane helix</keyword>
<sequence length="272" mass="28726">MRTSNPVLTRLAKDAERERTAAPGGHQPQVFGQSAGAYPTGPDGTATAPPDTRPMTIDDVVTRTVGLIALVAVAAGVIWLGTEPADGLVFAFPAMIVGLVLGLIIAFARVTNPILISVYAAVMGVFLGAISQYFNAMYEGIVLQAVAATVGVFLLMGILYKSGTIRATPKFIKFMTAALVGAAAVILVNLGITLFTGEPTILRDGGPIAIIVSLVFIVLAALSFILSFHEVEEGVRLGLPQKYAWACAFGIVVSLIWLYIEVLRLLSYFQGD</sequence>
<feature type="transmembrane region" description="Helical" evidence="2">
    <location>
        <begin position="172"/>
        <end position="196"/>
    </location>
</feature>
<organism evidence="3 4">
    <name type="scientific">Natronosporangium hydrolyticum</name>
    <dbReference type="NCBI Taxonomy" id="2811111"/>
    <lineage>
        <taxon>Bacteria</taxon>
        <taxon>Bacillati</taxon>
        <taxon>Actinomycetota</taxon>
        <taxon>Actinomycetes</taxon>
        <taxon>Micromonosporales</taxon>
        <taxon>Micromonosporaceae</taxon>
        <taxon>Natronosporangium</taxon>
    </lineage>
</organism>
<dbReference type="PANTHER" id="PTHR41282:SF1">
    <property type="entry name" value="CONSERVED TRANSMEMBRANE PROTEIN-RELATED"/>
    <property type="match status" value="1"/>
</dbReference>
<dbReference type="Pfam" id="PF12811">
    <property type="entry name" value="BaxI_1"/>
    <property type="match status" value="1"/>
</dbReference>
<keyword evidence="2" id="KW-0472">Membrane</keyword>
<feature type="transmembrane region" description="Helical" evidence="2">
    <location>
        <begin position="140"/>
        <end position="160"/>
    </location>
</feature>
<dbReference type="PANTHER" id="PTHR41282">
    <property type="entry name" value="CONSERVED TRANSMEMBRANE PROTEIN-RELATED"/>
    <property type="match status" value="1"/>
</dbReference>
<dbReference type="InterPro" id="IPR010539">
    <property type="entry name" value="BaxI_1-like"/>
</dbReference>
<feature type="transmembrane region" description="Helical" evidence="2">
    <location>
        <begin position="60"/>
        <end position="81"/>
    </location>
</feature>
<feature type="region of interest" description="Disordered" evidence="1">
    <location>
        <begin position="1"/>
        <end position="53"/>
    </location>
</feature>
<evidence type="ECO:0000256" key="1">
    <source>
        <dbReference type="SAM" id="MobiDB-lite"/>
    </source>
</evidence>
<feature type="transmembrane region" description="Helical" evidence="2">
    <location>
        <begin position="114"/>
        <end position="134"/>
    </location>
</feature>
<feature type="transmembrane region" description="Helical" evidence="2">
    <location>
        <begin position="208"/>
        <end position="231"/>
    </location>
</feature>
<accession>A0A895YFA4</accession>
<feature type="transmembrane region" description="Helical" evidence="2">
    <location>
        <begin position="87"/>
        <end position="107"/>
    </location>
</feature>
<evidence type="ECO:0000313" key="4">
    <source>
        <dbReference type="Proteomes" id="UP000662857"/>
    </source>
</evidence>
<keyword evidence="4" id="KW-1185">Reference proteome</keyword>
<dbReference type="RefSeq" id="WP_239676234.1">
    <property type="nucleotide sequence ID" value="NZ_CP070499.1"/>
</dbReference>
<dbReference type="Proteomes" id="UP000662857">
    <property type="component" value="Chromosome"/>
</dbReference>